<evidence type="ECO:0000256" key="1">
    <source>
        <dbReference type="SAM" id="SignalP"/>
    </source>
</evidence>
<gene>
    <name evidence="2" type="ORF">C2G38_2153128</name>
</gene>
<accession>A0A397W8A0</accession>
<name>A0A397W8A0_9GLOM</name>
<comment type="caution">
    <text evidence="2">The sequence shown here is derived from an EMBL/GenBank/DDBJ whole genome shotgun (WGS) entry which is preliminary data.</text>
</comment>
<sequence length="70" mass="7966">MFWDIPLWTWALSISAGSNIAFHGVSWLESSYLSGATSSNFRVKVTISSPKDNERAYLVDELCVFKLREH</sequence>
<keyword evidence="1" id="KW-0732">Signal</keyword>
<reference evidence="2 3" key="1">
    <citation type="submission" date="2018-06" db="EMBL/GenBank/DDBJ databases">
        <title>Comparative genomics reveals the genomic features of Rhizophagus irregularis, R. cerebriforme, R. diaphanum and Gigaspora rosea, and their symbiotic lifestyle signature.</title>
        <authorList>
            <person name="Morin E."/>
            <person name="San Clemente H."/>
            <person name="Chen E.C.H."/>
            <person name="De La Providencia I."/>
            <person name="Hainaut M."/>
            <person name="Kuo A."/>
            <person name="Kohler A."/>
            <person name="Murat C."/>
            <person name="Tang N."/>
            <person name="Roy S."/>
            <person name="Loubradou J."/>
            <person name="Henrissat B."/>
            <person name="Grigoriev I.V."/>
            <person name="Corradi N."/>
            <person name="Roux C."/>
            <person name="Martin F.M."/>
        </authorList>
    </citation>
    <scope>NUCLEOTIDE SEQUENCE [LARGE SCALE GENOMIC DNA]</scope>
    <source>
        <strain evidence="2 3">DAOM 194757</strain>
    </source>
</reference>
<dbReference type="AlphaFoldDB" id="A0A397W8A0"/>
<organism evidence="2 3">
    <name type="scientific">Gigaspora rosea</name>
    <dbReference type="NCBI Taxonomy" id="44941"/>
    <lineage>
        <taxon>Eukaryota</taxon>
        <taxon>Fungi</taxon>
        <taxon>Fungi incertae sedis</taxon>
        <taxon>Mucoromycota</taxon>
        <taxon>Glomeromycotina</taxon>
        <taxon>Glomeromycetes</taxon>
        <taxon>Diversisporales</taxon>
        <taxon>Gigasporaceae</taxon>
        <taxon>Gigaspora</taxon>
    </lineage>
</organism>
<dbReference type="EMBL" id="QKWP01000017">
    <property type="protein sequence ID" value="RIB30252.1"/>
    <property type="molecule type" value="Genomic_DNA"/>
</dbReference>
<keyword evidence="3" id="KW-1185">Reference proteome</keyword>
<dbReference type="Proteomes" id="UP000266673">
    <property type="component" value="Unassembled WGS sequence"/>
</dbReference>
<feature type="signal peptide" evidence="1">
    <location>
        <begin position="1"/>
        <end position="21"/>
    </location>
</feature>
<evidence type="ECO:0000313" key="2">
    <source>
        <dbReference type="EMBL" id="RIB30252.1"/>
    </source>
</evidence>
<proteinExistence type="predicted"/>
<protein>
    <submittedName>
        <fullName evidence="2">Uncharacterized protein</fullName>
    </submittedName>
</protein>
<evidence type="ECO:0000313" key="3">
    <source>
        <dbReference type="Proteomes" id="UP000266673"/>
    </source>
</evidence>
<feature type="chain" id="PRO_5017448180" evidence="1">
    <location>
        <begin position="22"/>
        <end position="70"/>
    </location>
</feature>